<evidence type="ECO:0000256" key="1">
    <source>
        <dbReference type="SAM" id="MobiDB-lite"/>
    </source>
</evidence>
<dbReference type="Pfam" id="PF09998">
    <property type="entry name" value="DUF2239"/>
    <property type="match status" value="1"/>
</dbReference>
<evidence type="ECO:0000313" key="3">
    <source>
        <dbReference type="Proteomes" id="UP001499951"/>
    </source>
</evidence>
<keyword evidence="3" id="KW-1185">Reference proteome</keyword>
<evidence type="ECO:0000313" key="2">
    <source>
        <dbReference type="EMBL" id="GAA0572315.1"/>
    </source>
</evidence>
<dbReference type="RefSeq" id="WP_166934348.1">
    <property type="nucleotide sequence ID" value="NZ_BAAADD010000005.1"/>
</dbReference>
<dbReference type="EMBL" id="BAAADD010000005">
    <property type="protein sequence ID" value="GAA0572315.1"/>
    <property type="molecule type" value="Genomic_DNA"/>
</dbReference>
<gene>
    <name evidence="2" type="ORF">GCM10008942_21280</name>
</gene>
<proteinExistence type="predicted"/>
<dbReference type="InterPro" id="IPR018715">
    <property type="entry name" value="DUF2239"/>
</dbReference>
<name>A0ABP3PVR4_9PROT</name>
<sequence>MEEALFRPCTAFAGEKRLVSGPLVEVALAVKNQVDSDARIPILVFDDANAHMVELNLSGTKQEIISRLPEAVAHTNDPEPETAEPERSGRRGRPKLGVVGREVTLLPRHWQWLDAQPGGASVALRKLVDQARRDSGDRDRRRAANEATYRFVTAMGGDRPGYEEAVRALYAGDLKRFSEQIASWPADIRDYAIGLAFAAENPTPSSVPA</sequence>
<accession>A0ABP3PVR4</accession>
<reference evidence="3" key="1">
    <citation type="journal article" date="2019" name="Int. J. Syst. Evol. Microbiol.">
        <title>The Global Catalogue of Microorganisms (GCM) 10K type strain sequencing project: providing services to taxonomists for standard genome sequencing and annotation.</title>
        <authorList>
            <consortium name="The Broad Institute Genomics Platform"/>
            <consortium name="The Broad Institute Genome Sequencing Center for Infectious Disease"/>
            <person name="Wu L."/>
            <person name="Ma J."/>
        </authorList>
    </citation>
    <scope>NUCLEOTIDE SEQUENCE [LARGE SCALE GENOMIC DNA]</scope>
    <source>
        <strain evidence="3">JCM 15089</strain>
    </source>
</reference>
<organism evidence="2 3">
    <name type="scientific">Rhizomicrobium electricum</name>
    <dbReference type="NCBI Taxonomy" id="480070"/>
    <lineage>
        <taxon>Bacteria</taxon>
        <taxon>Pseudomonadati</taxon>
        <taxon>Pseudomonadota</taxon>
        <taxon>Alphaproteobacteria</taxon>
        <taxon>Micropepsales</taxon>
        <taxon>Micropepsaceae</taxon>
        <taxon>Rhizomicrobium</taxon>
    </lineage>
</organism>
<dbReference type="Proteomes" id="UP001499951">
    <property type="component" value="Unassembled WGS sequence"/>
</dbReference>
<comment type="caution">
    <text evidence="2">The sequence shown here is derived from an EMBL/GenBank/DDBJ whole genome shotgun (WGS) entry which is preliminary data.</text>
</comment>
<feature type="region of interest" description="Disordered" evidence="1">
    <location>
        <begin position="69"/>
        <end position="94"/>
    </location>
</feature>
<protein>
    <submittedName>
        <fullName evidence="2">DUF2239 family protein</fullName>
    </submittedName>
</protein>